<sequence>MNGILIRNLEPEDALEAAALEQRVFGTPWSEKLISESIRQAMESRRKELEAGKPLKLSFGAIGAWKGTRLAGYLFAMIVSGEGELHRIAVLPEFRRMGIAGLLMEAFLSWMKERGTGAATLEVREGNTAAVSLYEKYGFREEGRRKDYYRNPAEDARIFWLREL</sequence>
<dbReference type="Gene3D" id="3.40.630.30">
    <property type="match status" value="1"/>
</dbReference>
<gene>
    <name evidence="6" type="primary">rimI</name>
    <name evidence="6" type="ORF">H9Q78_05865</name>
</gene>
<dbReference type="EMBL" id="CP060634">
    <property type="protein sequence ID" value="QNM06637.1"/>
    <property type="molecule type" value="Genomic_DNA"/>
</dbReference>
<protein>
    <submittedName>
        <fullName evidence="6">Ribosomal protein S18-alanine N-acetyltransferase</fullName>
    </submittedName>
</protein>
<dbReference type="InterPro" id="IPR016181">
    <property type="entry name" value="Acyl_CoA_acyltransferase"/>
</dbReference>
<dbReference type="KEGG" id="qdo:H9Q78_05865"/>
<evidence type="ECO:0000313" key="6">
    <source>
        <dbReference type="EMBL" id="QNM06637.1"/>
    </source>
</evidence>
<dbReference type="GO" id="GO:0008080">
    <property type="term" value="F:N-acetyltransferase activity"/>
    <property type="evidence" value="ECO:0007669"/>
    <property type="project" value="InterPro"/>
</dbReference>
<dbReference type="NCBIfam" id="TIGR01575">
    <property type="entry name" value="rimI"/>
    <property type="match status" value="1"/>
</dbReference>
<evidence type="ECO:0000256" key="4">
    <source>
        <dbReference type="ARBA" id="ARBA00023315"/>
    </source>
</evidence>
<dbReference type="AlphaFoldDB" id="A0A7G9G755"/>
<dbReference type="PANTHER" id="PTHR43420">
    <property type="entry name" value="ACETYLTRANSFERASE"/>
    <property type="match status" value="1"/>
</dbReference>
<accession>A0A7G9G755</accession>
<evidence type="ECO:0000256" key="1">
    <source>
        <dbReference type="ARBA" id="ARBA00005395"/>
    </source>
</evidence>
<keyword evidence="6" id="KW-0689">Ribosomal protein</keyword>
<dbReference type="GO" id="GO:0005840">
    <property type="term" value="C:ribosome"/>
    <property type="evidence" value="ECO:0007669"/>
    <property type="project" value="UniProtKB-KW"/>
</dbReference>
<keyword evidence="3 6" id="KW-0808">Transferase</keyword>
<dbReference type="Pfam" id="PF00583">
    <property type="entry name" value="Acetyltransf_1"/>
    <property type="match status" value="1"/>
</dbReference>
<dbReference type="Proteomes" id="UP000515823">
    <property type="component" value="Chromosome"/>
</dbReference>
<feature type="domain" description="N-acetyltransferase" evidence="5">
    <location>
        <begin position="4"/>
        <end position="164"/>
    </location>
</feature>
<reference evidence="6 7" key="1">
    <citation type="submission" date="2020-08" db="EMBL/GenBank/DDBJ databases">
        <authorList>
            <person name="Liu C."/>
            <person name="Sun Q."/>
        </authorList>
    </citation>
    <scope>NUCLEOTIDE SEQUENCE [LARGE SCALE GENOMIC DNA]</scope>
    <source>
        <strain evidence="6 7">NSJ-38</strain>
    </source>
</reference>
<comment type="similarity">
    <text evidence="1">Belongs to the acetyltransferase family. RimI subfamily.</text>
</comment>
<dbReference type="InterPro" id="IPR006464">
    <property type="entry name" value="AcTrfase_RimI/Ard1"/>
</dbReference>
<keyword evidence="6" id="KW-0687">Ribonucleoprotein</keyword>
<keyword evidence="4" id="KW-0012">Acyltransferase</keyword>
<dbReference type="PANTHER" id="PTHR43420:SF44">
    <property type="entry name" value="ACETYLTRANSFERASE YPEA"/>
    <property type="match status" value="1"/>
</dbReference>
<name>A0A7G9G755_9FIRM</name>
<dbReference type="CDD" id="cd04301">
    <property type="entry name" value="NAT_SF"/>
    <property type="match status" value="1"/>
</dbReference>
<dbReference type="SUPFAM" id="SSF55729">
    <property type="entry name" value="Acyl-CoA N-acyltransferases (Nat)"/>
    <property type="match status" value="1"/>
</dbReference>
<evidence type="ECO:0000259" key="5">
    <source>
        <dbReference type="PROSITE" id="PS51186"/>
    </source>
</evidence>
<dbReference type="PROSITE" id="PS51186">
    <property type="entry name" value="GNAT"/>
    <property type="match status" value="1"/>
</dbReference>
<dbReference type="RefSeq" id="WP_249304222.1">
    <property type="nucleotide sequence ID" value="NZ_CP060634.1"/>
</dbReference>
<evidence type="ECO:0000313" key="7">
    <source>
        <dbReference type="Proteomes" id="UP000515823"/>
    </source>
</evidence>
<dbReference type="InterPro" id="IPR000182">
    <property type="entry name" value="GNAT_dom"/>
</dbReference>
<keyword evidence="7" id="KW-1185">Reference proteome</keyword>
<dbReference type="InterPro" id="IPR050680">
    <property type="entry name" value="YpeA/RimI_acetyltransf"/>
</dbReference>
<evidence type="ECO:0000256" key="3">
    <source>
        <dbReference type="ARBA" id="ARBA00022679"/>
    </source>
</evidence>
<proteinExistence type="inferred from homology"/>
<evidence type="ECO:0000256" key="2">
    <source>
        <dbReference type="ARBA" id="ARBA00022490"/>
    </source>
</evidence>
<keyword evidence="2" id="KW-0963">Cytoplasm</keyword>
<organism evidence="6 7">
    <name type="scientific">Qiania dongpingensis</name>
    <dbReference type="NCBI Taxonomy" id="2763669"/>
    <lineage>
        <taxon>Bacteria</taxon>
        <taxon>Bacillati</taxon>
        <taxon>Bacillota</taxon>
        <taxon>Clostridia</taxon>
        <taxon>Lachnospirales</taxon>
        <taxon>Lachnospiraceae</taxon>
        <taxon>Qiania</taxon>
    </lineage>
</organism>